<evidence type="ECO:0000256" key="9">
    <source>
        <dbReference type="ARBA" id="ARBA00040965"/>
    </source>
</evidence>
<evidence type="ECO:0000256" key="10">
    <source>
        <dbReference type="ARBA" id="ARBA00041392"/>
    </source>
</evidence>
<evidence type="ECO:0000256" key="11">
    <source>
        <dbReference type="ARBA" id="ARBA00042436"/>
    </source>
</evidence>
<keyword evidence="16" id="KW-1185">Reference proteome</keyword>
<dbReference type="InterPro" id="IPR002088">
    <property type="entry name" value="Prenyl_trans_a"/>
</dbReference>
<evidence type="ECO:0000256" key="12">
    <source>
        <dbReference type="ARBA" id="ARBA00043086"/>
    </source>
</evidence>
<dbReference type="PROSITE" id="PS51147">
    <property type="entry name" value="PFTA"/>
    <property type="match status" value="5"/>
</dbReference>
<evidence type="ECO:0000256" key="1">
    <source>
        <dbReference type="ARBA" id="ARBA00001946"/>
    </source>
</evidence>
<evidence type="ECO:0000256" key="13">
    <source>
        <dbReference type="ARBA" id="ARBA00043219"/>
    </source>
</evidence>
<keyword evidence="8" id="KW-0460">Magnesium</keyword>
<comment type="cofactor">
    <cofactor evidence="1">
        <name>Mg(2+)</name>
        <dbReference type="ChEBI" id="CHEBI:18420"/>
    </cofactor>
</comment>
<dbReference type="PANTHER" id="PTHR11129">
    <property type="entry name" value="PROTEIN FARNESYLTRANSFERASE ALPHA SUBUNIT/RAB GERANYLGERANYL TRANSFERASE ALPHA SUBUNIT"/>
    <property type="match status" value="1"/>
</dbReference>
<keyword evidence="7" id="KW-0677">Repeat</keyword>
<dbReference type="EC" id="2.5.1.59" evidence="3"/>
<evidence type="ECO:0000256" key="3">
    <source>
        <dbReference type="ARBA" id="ARBA00012700"/>
    </source>
</evidence>
<keyword evidence="6" id="KW-0808">Transferase</keyword>
<name>A0ABP1CWK6_9APHY</name>
<evidence type="ECO:0000256" key="6">
    <source>
        <dbReference type="ARBA" id="ARBA00022679"/>
    </source>
</evidence>
<evidence type="ECO:0000256" key="4">
    <source>
        <dbReference type="ARBA" id="ARBA00012702"/>
    </source>
</evidence>
<feature type="region of interest" description="Disordered" evidence="14">
    <location>
        <begin position="136"/>
        <end position="158"/>
    </location>
</feature>
<evidence type="ECO:0000256" key="14">
    <source>
        <dbReference type="SAM" id="MobiDB-lite"/>
    </source>
</evidence>
<feature type="region of interest" description="Disordered" evidence="14">
    <location>
        <begin position="1"/>
        <end position="22"/>
    </location>
</feature>
<dbReference type="EMBL" id="OZ037954">
    <property type="protein sequence ID" value="CAL1699214.1"/>
    <property type="molecule type" value="Genomic_DNA"/>
</dbReference>
<evidence type="ECO:0000313" key="15">
    <source>
        <dbReference type="EMBL" id="CAL1699214.1"/>
    </source>
</evidence>
<dbReference type="Proteomes" id="UP001497453">
    <property type="component" value="Chromosome 11"/>
</dbReference>
<protein>
    <recommendedName>
        <fullName evidence="9">Protein farnesyltransferase/geranylgeranyltransferase type-1 subunit alpha</fullName>
        <ecNumber evidence="4">2.5.1.58</ecNumber>
        <ecNumber evidence="3">2.5.1.59</ecNumber>
    </recommendedName>
    <alternativeName>
        <fullName evidence="12">CAAX farnesyltransferase subunit alpha</fullName>
    </alternativeName>
    <alternativeName>
        <fullName evidence="11">FTase-alpha</fullName>
    </alternativeName>
    <alternativeName>
        <fullName evidence="10">Ras proteins prenyltransferase subunit alpha</fullName>
    </alternativeName>
    <alternativeName>
        <fullName evidence="13">Type I protein geranyl-geranyltransferase subunit alpha</fullName>
    </alternativeName>
</protein>
<dbReference type="SUPFAM" id="SSF48439">
    <property type="entry name" value="Protein prenylyltransferase"/>
    <property type="match status" value="1"/>
</dbReference>
<evidence type="ECO:0000256" key="5">
    <source>
        <dbReference type="ARBA" id="ARBA00022602"/>
    </source>
</evidence>
<keyword evidence="5" id="KW-0637">Prenyltransferase</keyword>
<evidence type="ECO:0000256" key="7">
    <source>
        <dbReference type="ARBA" id="ARBA00022737"/>
    </source>
</evidence>
<evidence type="ECO:0000256" key="8">
    <source>
        <dbReference type="ARBA" id="ARBA00022842"/>
    </source>
</evidence>
<proteinExistence type="inferred from homology"/>
<gene>
    <name evidence="15" type="ORF">GFSPODELE1_LOCUS2561</name>
</gene>
<feature type="compositionally biased region" description="Low complexity" evidence="14">
    <location>
        <begin position="142"/>
        <end position="158"/>
    </location>
</feature>
<reference evidence="16" key="1">
    <citation type="submission" date="2024-04" db="EMBL/GenBank/DDBJ databases">
        <authorList>
            <person name="Shaw F."/>
            <person name="Minotto A."/>
        </authorList>
    </citation>
    <scope>NUCLEOTIDE SEQUENCE [LARGE SCALE GENOMIC DNA]</scope>
</reference>
<accession>A0ABP1CWK6</accession>
<organism evidence="15 16">
    <name type="scientific">Somion occarium</name>
    <dbReference type="NCBI Taxonomy" id="3059160"/>
    <lineage>
        <taxon>Eukaryota</taxon>
        <taxon>Fungi</taxon>
        <taxon>Dikarya</taxon>
        <taxon>Basidiomycota</taxon>
        <taxon>Agaricomycotina</taxon>
        <taxon>Agaricomycetes</taxon>
        <taxon>Polyporales</taxon>
        <taxon>Cerrenaceae</taxon>
        <taxon>Somion</taxon>
    </lineage>
</organism>
<evidence type="ECO:0000313" key="16">
    <source>
        <dbReference type="Proteomes" id="UP001497453"/>
    </source>
</evidence>
<dbReference type="PANTHER" id="PTHR11129:SF1">
    <property type="entry name" value="PROTEIN FARNESYLTRANSFERASE_GERANYLGERANYLTRANSFERASE TYPE-1 SUBUNIT ALPHA"/>
    <property type="match status" value="1"/>
</dbReference>
<dbReference type="EC" id="2.5.1.58" evidence="4"/>
<dbReference type="Gene3D" id="1.25.40.120">
    <property type="entry name" value="Protein prenylyltransferase"/>
    <property type="match status" value="1"/>
</dbReference>
<sequence length="370" mass="42564">MPDIAGDGPEEQPLFSERPDWTDVTPVPQYEGYNPIAPIFYTPQYKDATDYFRGIVKTNEKSERVLELTEAIIRLNPAHYSAWQYRYHTLLAIKAPLDAELKLMDSLAVQFLKTYQVWHHRRLILTAIYSPPPSNASGLNDPTATTSSSAKSKPSPESQAAARTELAFITRVLMVDAKNYHTWSYRQWLLAFFDDVHLWEGELGFVERLLEEDVRNNSAWHHRFFVVFGRGQLQGEEDRVAVLKRELSYTKDQIALAPNNASAWNYLRGILERTGTSFSNLRSFVEPYTKTHEDRLGDEEILDLENPAPSAEAELPCVAALEFLADIYEKDAVSKSVEIWKRLANELDTMRKKYWEYRIKEALKDVPVQS</sequence>
<comment type="similarity">
    <text evidence="2">Belongs to the protein prenyltransferase subunit alpha family.</text>
</comment>
<evidence type="ECO:0000256" key="2">
    <source>
        <dbReference type="ARBA" id="ARBA00006734"/>
    </source>
</evidence>
<dbReference type="Pfam" id="PF01239">
    <property type="entry name" value="PPTA"/>
    <property type="match status" value="5"/>
</dbReference>